<evidence type="ECO:0000313" key="6">
    <source>
        <dbReference type="EMBL" id="MCL7041108.1"/>
    </source>
</evidence>
<dbReference type="PANTHER" id="PTHR46031">
    <property type="match status" value="1"/>
</dbReference>
<keyword evidence="2 3" id="KW-0694">RNA-binding</keyword>
<organism evidence="6 7">
    <name type="scientific">Papaver nudicaule</name>
    <name type="common">Iceland poppy</name>
    <dbReference type="NCBI Taxonomy" id="74823"/>
    <lineage>
        <taxon>Eukaryota</taxon>
        <taxon>Viridiplantae</taxon>
        <taxon>Streptophyta</taxon>
        <taxon>Embryophyta</taxon>
        <taxon>Tracheophyta</taxon>
        <taxon>Spermatophyta</taxon>
        <taxon>Magnoliopsida</taxon>
        <taxon>Ranunculales</taxon>
        <taxon>Papaveraceae</taxon>
        <taxon>Papaveroideae</taxon>
        <taxon>Papaver</taxon>
    </lineage>
</organism>
<dbReference type="Pfam" id="PF00035">
    <property type="entry name" value="dsrm"/>
    <property type="match status" value="2"/>
</dbReference>
<dbReference type="AlphaFoldDB" id="A0AA41VH84"/>
<proteinExistence type="predicted"/>
<feature type="region of interest" description="Disordered" evidence="4">
    <location>
        <begin position="1"/>
        <end position="21"/>
    </location>
</feature>
<evidence type="ECO:0000256" key="4">
    <source>
        <dbReference type="SAM" id="MobiDB-lite"/>
    </source>
</evidence>
<gene>
    <name evidence="6" type="ORF">MKW94_010763</name>
</gene>
<feature type="compositionally biased region" description="Polar residues" evidence="4">
    <location>
        <begin position="1"/>
        <end position="18"/>
    </location>
</feature>
<keyword evidence="1" id="KW-0677">Repeat</keyword>
<keyword evidence="7" id="KW-1185">Reference proteome</keyword>
<dbReference type="EMBL" id="JAJJMA010220162">
    <property type="protein sequence ID" value="MCL7041108.1"/>
    <property type="molecule type" value="Genomic_DNA"/>
</dbReference>
<dbReference type="InterPro" id="IPR014720">
    <property type="entry name" value="dsRBD_dom"/>
</dbReference>
<accession>A0AA41VH84</accession>
<feature type="domain" description="DRBM" evidence="5">
    <location>
        <begin position="370"/>
        <end position="436"/>
    </location>
</feature>
<protein>
    <recommendedName>
        <fullName evidence="5">DRBM domain-containing protein</fullName>
    </recommendedName>
</protein>
<evidence type="ECO:0000256" key="3">
    <source>
        <dbReference type="PROSITE-ProRule" id="PRU00266"/>
    </source>
</evidence>
<dbReference type="Proteomes" id="UP001177140">
    <property type="component" value="Unassembled WGS sequence"/>
</dbReference>
<dbReference type="SUPFAM" id="SSF54768">
    <property type="entry name" value="dsRNA-binding domain-like"/>
    <property type="match status" value="3"/>
</dbReference>
<dbReference type="SMART" id="SM00358">
    <property type="entry name" value="DSRM"/>
    <property type="match status" value="3"/>
</dbReference>
<comment type="caution">
    <text evidence="6">The sequence shown here is derived from an EMBL/GenBank/DDBJ whole genome shotgun (WGS) entry which is preliminary data.</text>
</comment>
<evidence type="ECO:0000313" key="7">
    <source>
        <dbReference type="Proteomes" id="UP001177140"/>
    </source>
</evidence>
<evidence type="ECO:0000256" key="2">
    <source>
        <dbReference type="ARBA" id="ARBA00022884"/>
    </source>
</evidence>
<dbReference type="PROSITE" id="PS50137">
    <property type="entry name" value="DS_RBD"/>
    <property type="match status" value="2"/>
</dbReference>
<sequence>MQARSQEMDQNQPTSSNGVPEPLMYKNHLITFTQRSALPLPIYETVNLGYRCTVHVDGVAYTSTDTFRNPKDAEQGASKLALESIAKKIKEESIAIINQDAVACKAILNEYASKMNLPIPAYTTTQPELLPIFISSVEFNGKTYTGPAARNKKDAERLAARVIIQSIIGTSGSGTSLPEIIISKSRLSNTPRMLEESQTVQDSNSATVAIPGGNCGVSTRKRKQILNPCSQTLGEVVTAAPPPSHEHKKQRVEISCEMYAGPIGDVTRLLDQPAHGFSDRSVSEHGRAVSDAPRVVEESQPIQVTSMPMVATPGSNCESSRMMRKEILNPSSSQTLVGVVTETPNTAIGNTAPLLDQPVDGCSDRSDTIAYKSILNEYAVKMNHPALMYTTRKQEQHPFFVSSLVFNDKTYTGPPARNKKEAERLAARMVIHSITGTSDPGACSEIIKFRSRLFNAPPKAEDSQSMKGTSMRACSQTLVEDARATPAPSHAIKKPKEEPIFEANALVQ</sequence>
<evidence type="ECO:0000259" key="5">
    <source>
        <dbReference type="PROSITE" id="PS50137"/>
    </source>
</evidence>
<dbReference type="GO" id="GO:0003723">
    <property type="term" value="F:RNA binding"/>
    <property type="evidence" value="ECO:0007669"/>
    <property type="project" value="UniProtKB-UniRule"/>
</dbReference>
<dbReference type="PANTHER" id="PTHR46031:SF37">
    <property type="entry name" value="DRBM DOMAIN-CONTAINING PROTEIN"/>
    <property type="match status" value="1"/>
</dbReference>
<dbReference type="Gene3D" id="3.30.160.20">
    <property type="match status" value="3"/>
</dbReference>
<reference evidence="6" key="1">
    <citation type="submission" date="2022-03" db="EMBL/GenBank/DDBJ databases">
        <title>A functionally conserved STORR gene fusion in Papaver species that diverged 16.8 million years ago.</title>
        <authorList>
            <person name="Catania T."/>
        </authorList>
    </citation>
    <scope>NUCLEOTIDE SEQUENCE</scope>
    <source>
        <strain evidence="6">S-191538</strain>
    </source>
</reference>
<name>A0AA41VH84_PAPNU</name>
<evidence type="ECO:0000256" key="1">
    <source>
        <dbReference type="ARBA" id="ARBA00022737"/>
    </source>
</evidence>
<feature type="domain" description="DRBM" evidence="5">
    <location>
        <begin position="103"/>
        <end position="169"/>
    </location>
</feature>